<evidence type="ECO:0000256" key="2">
    <source>
        <dbReference type="ARBA" id="ARBA00022730"/>
    </source>
</evidence>
<dbReference type="Gene3D" id="3.10.290.10">
    <property type="entry name" value="RNA-binding S4 domain"/>
    <property type="match status" value="1"/>
</dbReference>
<dbReference type="SMART" id="SM00363">
    <property type="entry name" value="S4"/>
    <property type="match status" value="1"/>
</dbReference>
<accession>A0A5P8HBE7</accession>
<dbReference type="InterPro" id="IPR036986">
    <property type="entry name" value="S4_RNA-bd_sf"/>
</dbReference>
<dbReference type="GO" id="GO:0015935">
    <property type="term" value="C:small ribosomal subunit"/>
    <property type="evidence" value="ECO:0007669"/>
    <property type="project" value="TreeGrafter"/>
</dbReference>
<dbReference type="AlphaFoldDB" id="A0A5P8HBE7"/>
<name>A0A5P8HBE7_9EUKA</name>
<dbReference type="InterPro" id="IPR018079">
    <property type="entry name" value="Ribosomal_uS4_CS"/>
</dbReference>
<organism evidence="8">
    <name type="scientific">Paramoeba aparasomata</name>
    <dbReference type="NCBI Taxonomy" id="2583407"/>
    <lineage>
        <taxon>Eukaryota</taxon>
        <taxon>Amoebozoa</taxon>
        <taxon>Discosea</taxon>
        <taxon>Flabellinia</taxon>
        <taxon>Dactylopodida</taxon>
        <taxon>Paramoebidae</taxon>
        <taxon>Paramoeba</taxon>
    </lineage>
</organism>
<dbReference type="GO" id="GO:0003735">
    <property type="term" value="F:structural constituent of ribosome"/>
    <property type="evidence" value="ECO:0007669"/>
    <property type="project" value="TreeGrafter"/>
</dbReference>
<proteinExistence type="inferred from homology"/>
<dbReference type="GO" id="GO:0019843">
    <property type="term" value="F:rRNA binding"/>
    <property type="evidence" value="ECO:0007669"/>
    <property type="project" value="UniProtKB-KW"/>
</dbReference>
<dbReference type="Gene3D" id="1.10.1050.10">
    <property type="entry name" value="Ribosomal Protein S4 Delta 41, Chain A, domain 1"/>
    <property type="match status" value="1"/>
</dbReference>
<feature type="domain" description="RNA-binding S4" evidence="7">
    <location>
        <begin position="126"/>
        <end position="192"/>
    </location>
</feature>
<evidence type="ECO:0000256" key="5">
    <source>
        <dbReference type="ARBA" id="ARBA00023274"/>
    </source>
</evidence>
<keyword evidence="8" id="KW-0496">Mitochondrion</keyword>
<evidence type="ECO:0000259" key="7">
    <source>
        <dbReference type="SMART" id="SM00363"/>
    </source>
</evidence>
<dbReference type="Pfam" id="PF01479">
    <property type="entry name" value="S4"/>
    <property type="match status" value="1"/>
</dbReference>
<keyword evidence="2 6" id="KW-0699">rRNA-binding</keyword>
<keyword evidence="4 8" id="KW-0689">Ribosomal protein</keyword>
<evidence type="ECO:0000256" key="6">
    <source>
        <dbReference type="PROSITE-ProRule" id="PRU00182"/>
    </source>
</evidence>
<protein>
    <submittedName>
        <fullName evidence="8">Ribosomal protein S4</fullName>
    </submittedName>
</protein>
<reference evidence="8" key="1">
    <citation type="journal article" date="2019" name="J. Eukaryot. Microbiol.">
        <title>A Comparative Characterization of the Mitochondrial Genomes of Paramoeba aparasomata and Neoparamoeba pemaquidensis (Amoebozoa, Paramoebidae).</title>
        <authorList>
            <person name="Bondarenko N."/>
            <person name="EkaterinaVolkova"/>
            <person name="Masharsky A."/>
            <person name="Kudryavtsev A."/>
            <person name="Smirnov A."/>
        </authorList>
    </citation>
    <scope>NUCLEOTIDE SEQUENCE</scope>
</reference>
<dbReference type="InterPro" id="IPR022801">
    <property type="entry name" value="Ribosomal_uS4"/>
</dbReference>
<evidence type="ECO:0000256" key="3">
    <source>
        <dbReference type="ARBA" id="ARBA00022884"/>
    </source>
</evidence>
<sequence length="242" mass="29510">MVNKSFYKIAKLTKLVRLNKIDLLGNLINRRRRGWEIIWMLYYQTLPKHEQKKYNKNNLYRDFFRMMYIPKPIYQKRKSRYTRYFYHRLQFKLFYGCLKTKYVKNAIILSKKKKNSISYFIYLMELRLDVVIFRLNLTPTIREARQLVLHGKILVNYLIIKNPSYVLKVNDLLTFKKSLVYGFKKRMFLNIKRGSFIISSIPNYVEYSFRHLKFKFTYFNVMDIPKVSALNRNAYSHLLGLL</sequence>
<dbReference type="PROSITE" id="PS00632">
    <property type="entry name" value="RIBOSOMAL_S4"/>
    <property type="match status" value="1"/>
</dbReference>
<geneLocation type="mitochondrion" evidence="8"/>
<keyword evidence="3 6" id="KW-0694">RNA-binding</keyword>
<dbReference type="CDD" id="cd00165">
    <property type="entry name" value="S4"/>
    <property type="match status" value="1"/>
</dbReference>
<dbReference type="SUPFAM" id="SSF55174">
    <property type="entry name" value="Alpha-L RNA-binding motif"/>
    <property type="match status" value="1"/>
</dbReference>
<keyword evidence="5" id="KW-0687">Ribonucleoprotein</keyword>
<dbReference type="PANTHER" id="PTHR11831:SF4">
    <property type="entry name" value="SMALL RIBOSOMAL SUBUNIT PROTEIN US4M"/>
    <property type="match status" value="1"/>
</dbReference>
<comment type="similarity">
    <text evidence="1">Belongs to the universal ribosomal protein uS4 family.</text>
</comment>
<evidence type="ECO:0000256" key="1">
    <source>
        <dbReference type="ARBA" id="ARBA00007465"/>
    </source>
</evidence>
<dbReference type="GO" id="GO:0042274">
    <property type="term" value="P:ribosomal small subunit biogenesis"/>
    <property type="evidence" value="ECO:0007669"/>
    <property type="project" value="TreeGrafter"/>
</dbReference>
<dbReference type="InterPro" id="IPR002942">
    <property type="entry name" value="S4_RNA-bd"/>
</dbReference>
<dbReference type="EMBL" id="MK518072">
    <property type="protein sequence ID" value="QFQ52398.1"/>
    <property type="molecule type" value="Genomic_DNA"/>
</dbReference>
<dbReference type="PROSITE" id="PS50889">
    <property type="entry name" value="S4"/>
    <property type="match status" value="1"/>
</dbReference>
<gene>
    <name evidence="8" type="primary">rps4</name>
</gene>
<evidence type="ECO:0000256" key="4">
    <source>
        <dbReference type="ARBA" id="ARBA00022980"/>
    </source>
</evidence>
<dbReference type="PANTHER" id="PTHR11831">
    <property type="entry name" value="30S 40S RIBOSOMAL PROTEIN"/>
    <property type="match status" value="1"/>
</dbReference>
<evidence type="ECO:0000313" key="8">
    <source>
        <dbReference type="EMBL" id="QFQ52398.1"/>
    </source>
</evidence>